<evidence type="ECO:0000259" key="5">
    <source>
        <dbReference type="PROSITE" id="PS50045"/>
    </source>
</evidence>
<gene>
    <name evidence="6" type="ORF">SAMN02745704_02030</name>
</gene>
<dbReference type="InterPro" id="IPR025662">
    <property type="entry name" value="Sigma_54_int_dom_ATP-bd_1"/>
</dbReference>
<evidence type="ECO:0000313" key="6">
    <source>
        <dbReference type="EMBL" id="SKA87243.1"/>
    </source>
</evidence>
<evidence type="ECO:0000256" key="2">
    <source>
        <dbReference type="ARBA" id="ARBA00022840"/>
    </source>
</evidence>
<dbReference type="Pfam" id="PF00158">
    <property type="entry name" value="Sigma54_activat"/>
    <property type="match status" value="1"/>
</dbReference>
<dbReference type="OrthoDB" id="9763792at2"/>
<dbReference type="Gene3D" id="3.30.450.20">
    <property type="entry name" value="PAS domain"/>
    <property type="match status" value="1"/>
</dbReference>
<dbReference type="Gene3D" id="1.10.10.60">
    <property type="entry name" value="Homeodomain-like"/>
    <property type="match status" value="1"/>
</dbReference>
<dbReference type="GO" id="GO:0043565">
    <property type="term" value="F:sequence-specific DNA binding"/>
    <property type="evidence" value="ECO:0007669"/>
    <property type="project" value="InterPro"/>
</dbReference>
<protein>
    <submittedName>
        <fullName evidence="6">Transcriptional regulator of acetoin/glycerol metabolism</fullName>
    </submittedName>
</protein>
<name>A0A1T4XCI5_9BACT</name>
<dbReference type="CDD" id="cd00130">
    <property type="entry name" value="PAS"/>
    <property type="match status" value="1"/>
</dbReference>
<dbReference type="Gene3D" id="1.10.8.60">
    <property type="match status" value="1"/>
</dbReference>
<reference evidence="6 7" key="1">
    <citation type="submission" date="2017-02" db="EMBL/GenBank/DDBJ databases">
        <authorList>
            <person name="Peterson S.W."/>
        </authorList>
    </citation>
    <scope>NUCLEOTIDE SEQUENCE [LARGE SCALE GENOMIC DNA]</scope>
    <source>
        <strain evidence="6 7">DSM 16080</strain>
    </source>
</reference>
<feature type="domain" description="Sigma-54 factor interaction" evidence="5">
    <location>
        <begin position="375"/>
        <end position="605"/>
    </location>
</feature>
<dbReference type="SUPFAM" id="SSF52540">
    <property type="entry name" value="P-loop containing nucleoside triphosphate hydrolases"/>
    <property type="match status" value="1"/>
</dbReference>
<dbReference type="InterPro" id="IPR025944">
    <property type="entry name" value="Sigma_54_int_dom_CS"/>
</dbReference>
<dbReference type="PROSITE" id="PS00675">
    <property type="entry name" value="SIGMA54_INTERACT_1"/>
    <property type="match status" value="1"/>
</dbReference>
<dbReference type="SUPFAM" id="SSF46689">
    <property type="entry name" value="Homeodomain-like"/>
    <property type="match status" value="1"/>
</dbReference>
<dbReference type="STRING" id="1121449.SAMN02745704_02030"/>
<dbReference type="SMART" id="SM00382">
    <property type="entry name" value="AAA"/>
    <property type="match status" value="1"/>
</dbReference>
<dbReference type="AlphaFoldDB" id="A0A1T4XCI5"/>
<dbReference type="InterPro" id="IPR009057">
    <property type="entry name" value="Homeodomain-like_sf"/>
</dbReference>
<dbReference type="CDD" id="cd00009">
    <property type="entry name" value="AAA"/>
    <property type="match status" value="1"/>
</dbReference>
<dbReference type="PRINTS" id="PR01590">
    <property type="entry name" value="HTHFIS"/>
</dbReference>
<dbReference type="InterPro" id="IPR029016">
    <property type="entry name" value="GAF-like_dom_sf"/>
</dbReference>
<keyword evidence="7" id="KW-1185">Reference proteome</keyword>
<evidence type="ECO:0000313" key="7">
    <source>
        <dbReference type="Proteomes" id="UP000190027"/>
    </source>
</evidence>
<evidence type="ECO:0000256" key="1">
    <source>
        <dbReference type="ARBA" id="ARBA00022741"/>
    </source>
</evidence>
<dbReference type="InterPro" id="IPR003593">
    <property type="entry name" value="AAA+_ATPase"/>
</dbReference>
<proteinExistence type="predicted"/>
<keyword evidence="3" id="KW-0805">Transcription regulation</keyword>
<dbReference type="EMBL" id="FUYC01000009">
    <property type="protein sequence ID" value="SKA87243.1"/>
    <property type="molecule type" value="Genomic_DNA"/>
</dbReference>
<dbReference type="InterPro" id="IPR027417">
    <property type="entry name" value="P-loop_NTPase"/>
</dbReference>
<dbReference type="InterPro" id="IPR058031">
    <property type="entry name" value="AAA_lid_NorR"/>
</dbReference>
<dbReference type="Gene3D" id="3.30.450.40">
    <property type="match status" value="1"/>
</dbReference>
<dbReference type="InterPro" id="IPR002078">
    <property type="entry name" value="Sigma_54_int"/>
</dbReference>
<dbReference type="PANTHER" id="PTHR32071">
    <property type="entry name" value="TRANSCRIPTIONAL REGULATORY PROTEIN"/>
    <property type="match status" value="1"/>
</dbReference>
<evidence type="ECO:0000256" key="4">
    <source>
        <dbReference type="ARBA" id="ARBA00023163"/>
    </source>
</evidence>
<dbReference type="InterPro" id="IPR000014">
    <property type="entry name" value="PAS"/>
</dbReference>
<dbReference type="Pfam" id="PF02954">
    <property type="entry name" value="HTH_8"/>
    <property type="match status" value="1"/>
</dbReference>
<dbReference type="PROSITE" id="PS50045">
    <property type="entry name" value="SIGMA54_INTERACT_4"/>
    <property type="match status" value="1"/>
</dbReference>
<dbReference type="FunFam" id="3.40.50.300:FF:000006">
    <property type="entry name" value="DNA-binding transcriptional regulator NtrC"/>
    <property type="match status" value="1"/>
</dbReference>
<dbReference type="PROSITE" id="PS00688">
    <property type="entry name" value="SIGMA54_INTERACT_3"/>
    <property type="match status" value="1"/>
</dbReference>
<dbReference type="InterPro" id="IPR035965">
    <property type="entry name" value="PAS-like_dom_sf"/>
</dbReference>
<keyword evidence="1" id="KW-0547">Nucleotide-binding</keyword>
<keyword evidence="4" id="KW-0804">Transcription</keyword>
<dbReference type="InterPro" id="IPR002197">
    <property type="entry name" value="HTH_Fis"/>
</dbReference>
<dbReference type="GO" id="GO:0006355">
    <property type="term" value="P:regulation of DNA-templated transcription"/>
    <property type="evidence" value="ECO:0007669"/>
    <property type="project" value="InterPro"/>
</dbReference>
<dbReference type="SMART" id="SM00091">
    <property type="entry name" value="PAS"/>
    <property type="match status" value="1"/>
</dbReference>
<dbReference type="Proteomes" id="UP000190027">
    <property type="component" value="Unassembled WGS sequence"/>
</dbReference>
<dbReference type="PANTHER" id="PTHR32071:SF57">
    <property type="entry name" value="C4-DICARBOXYLATE TRANSPORT TRANSCRIPTIONAL REGULATORY PROTEIN DCTD"/>
    <property type="match status" value="1"/>
</dbReference>
<dbReference type="Gene3D" id="3.40.50.300">
    <property type="entry name" value="P-loop containing nucleotide triphosphate hydrolases"/>
    <property type="match status" value="1"/>
</dbReference>
<sequence>MYTLYRDGEGFGVRQDTTDMAVVSPELRPLTARRVASPRVAYNQWKSFVEEGRVRGRNPDPLLLESWERCRQLNVDPAPRSCWNFTPMNQIEPFTNLLREIASDVEQRTYAALKGKGLLLTITDAKGRVARTCGELEILKQADKLNFGPGANWAEKSVGTNAIGTALATGRPMQVFGQEHFCESHHAWNCTACPIFDARGELWGCFDISGPPDADHSMSFDLVLNAVRELEKRLFHMHMVEMEGKFCSLMSAAFNSVLTGVLSVGVDGRINSANGAAEALLGQSGQSLRGRFASNFLDFESFLARQKHDSPRAEPVELRCLTNPNVTARAAPVFSIDGQWCDTVITLTERQQCRSWTTPAALDNLSEPPKGFAAILHRSNAMRETIQRAANAARTPSTVLLTGESGTGKELFARGIHQAGPKADGPFVAVNCGALSEELVQSELFGYCGGAFTGADKKGRIGKFEQANHGVLFLDEISEMPLNMQVNLLRALEERRIVRVGGSTSRPVDVKVIAATNRDLAQHVADGAFREDLYYRINVVGIHIPALRERTDDVPLLAQHHARRLCSDFELPYAGIAPEVLDVLSRHDWPGNVRELINCMESAVNNAPEGYIRIEHLPRQLRDTPRTKESDMTPHTEQGGFRLDNVEAETIREALQHHNGNVSRTAKALGIGRNTLYAKMRRFSIDY</sequence>
<dbReference type="Pfam" id="PF25601">
    <property type="entry name" value="AAA_lid_14"/>
    <property type="match status" value="1"/>
</dbReference>
<evidence type="ECO:0000256" key="3">
    <source>
        <dbReference type="ARBA" id="ARBA00023015"/>
    </source>
</evidence>
<dbReference type="RefSeq" id="WP_078717585.1">
    <property type="nucleotide sequence ID" value="NZ_FUYC01000009.1"/>
</dbReference>
<keyword evidence="2" id="KW-0067">ATP-binding</keyword>
<dbReference type="GO" id="GO:0005524">
    <property type="term" value="F:ATP binding"/>
    <property type="evidence" value="ECO:0007669"/>
    <property type="project" value="UniProtKB-KW"/>
</dbReference>
<dbReference type="SUPFAM" id="SSF55785">
    <property type="entry name" value="PYP-like sensor domain (PAS domain)"/>
    <property type="match status" value="1"/>
</dbReference>
<accession>A0A1T4XCI5</accession>
<organism evidence="6 7">
    <name type="scientific">Paucidesulfovibrio gracilis DSM 16080</name>
    <dbReference type="NCBI Taxonomy" id="1121449"/>
    <lineage>
        <taxon>Bacteria</taxon>
        <taxon>Pseudomonadati</taxon>
        <taxon>Thermodesulfobacteriota</taxon>
        <taxon>Desulfovibrionia</taxon>
        <taxon>Desulfovibrionales</taxon>
        <taxon>Desulfovibrionaceae</taxon>
        <taxon>Paucidesulfovibrio</taxon>
    </lineage>
</organism>